<feature type="domain" description="BD-FAE-like" evidence="3">
    <location>
        <begin position="79"/>
        <end position="275"/>
    </location>
</feature>
<dbReference type="RefSeq" id="WP_005942418.1">
    <property type="nucleotide sequence ID" value="NZ_ATVK01000058.1"/>
</dbReference>
<dbReference type="InterPro" id="IPR050300">
    <property type="entry name" value="GDXG_lipolytic_enzyme"/>
</dbReference>
<keyword evidence="5" id="KW-1185">Reference proteome</keyword>
<evidence type="ECO:0000256" key="2">
    <source>
        <dbReference type="SAM" id="SignalP"/>
    </source>
</evidence>
<gene>
    <name evidence="4" type="ORF">GOHSU_38_00280</name>
</gene>
<comment type="caution">
    <text evidence="4">The sequence shown here is derived from an EMBL/GenBank/DDBJ whole genome shotgun (WGS) entry which is preliminary data.</text>
</comment>
<dbReference type="STRING" id="1121927.GOHSU_38_00280"/>
<organism evidence="4 5">
    <name type="scientific">Gordonia hirsuta DSM 44140 = NBRC 16056</name>
    <dbReference type="NCBI Taxonomy" id="1121927"/>
    <lineage>
        <taxon>Bacteria</taxon>
        <taxon>Bacillati</taxon>
        <taxon>Actinomycetota</taxon>
        <taxon>Actinomycetes</taxon>
        <taxon>Mycobacteriales</taxon>
        <taxon>Gordoniaceae</taxon>
        <taxon>Gordonia</taxon>
    </lineage>
</organism>
<reference evidence="4 5" key="1">
    <citation type="submission" date="2012-12" db="EMBL/GenBank/DDBJ databases">
        <title>Whole genome shotgun sequence of Gordonia hirsuta NBRC 16056.</title>
        <authorList>
            <person name="Isaki-Nakamura S."/>
            <person name="Hosoyama A."/>
            <person name="Tsuchikane K."/>
            <person name="Katsumata H."/>
            <person name="Baba S."/>
            <person name="Yamazaki S."/>
            <person name="Fujita N."/>
        </authorList>
    </citation>
    <scope>NUCLEOTIDE SEQUENCE [LARGE SCALE GENOMIC DNA]</scope>
    <source>
        <strain evidence="4 5">NBRC 16056</strain>
    </source>
</reference>
<dbReference type="InterPro" id="IPR049492">
    <property type="entry name" value="BD-FAE-like_dom"/>
</dbReference>
<dbReference type="PROSITE" id="PS51257">
    <property type="entry name" value="PROKAR_LIPOPROTEIN"/>
    <property type="match status" value="1"/>
</dbReference>
<keyword evidence="2" id="KW-0732">Signal</keyword>
<accession>L7LBT1</accession>
<dbReference type="GO" id="GO:0016787">
    <property type="term" value="F:hydrolase activity"/>
    <property type="evidence" value="ECO:0007669"/>
    <property type="project" value="UniProtKB-KW"/>
</dbReference>
<dbReference type="OrthoDB" id="255603at2"/>
<proteinExistence type="predicted"/>
<evidence type="ECO:0000313" key="5">
    <source>
        <dbReference type="Proteomes" id="UP000053405"/>
    </source>
</evidence>
<dbReference type="EMBL" id="BANT01000038">
    <property type="protein sequence ID" value="GAC58389.1"/>
    <property type="molecule type" value="Genomic_DNA"/>
</dbReference>
<dbReference type="Gene3D" id="3.40.50.1820">
    <property type="entry name" value="alpha/beta hydrolase"/>
    <property type="match status" value="1"/>
</dbReference>
<feature type="signal peptide" evidence="2">
    <location>
        <begin position="1"/>
        <end position="21"/>
    </location>
</feature>
<dbReference type="AlphaFoldDB" id="L7LBT1"/>
<dbReference type="Proteomes" id="UP000053405">
    <property type="component" value="Unassembled WGS sequence"/>
</dbReference>
<evidence type="ECO:0000259" key="3">
    <source>
        <dbReference type="Pfam" id="PF20434"/>
    </source>
</evidence>
<dbReference type="PANTHER" id="PTHR48081">
    <property type="entry name" value="AB HYDROLASE SUPERFAMILY PROTEIN C4A8.06C"/>
    <property type="match status" value="1"/>
</dbReference>
<dbReference type="eggNOG" id="COG1506">
    <property type="taxonomic scope" value="Bacteria"/>
</dbReference>
<keyword evidence="1" id="KW-0378">Hydrolase</keyword>
<dbReference type="SUPFAM" id="SSF53474">
    <property type="entry name" value="alpha/beta-Hydrolases"/>
    <property type="match status" value="1"/>
</dbReference>
<evidence type="ECO:0000313" key="4">
    <source>
        <dbReference type="EMBL" id="GAC58389.1"/>
    </source>
</evidence>
<evidence type="ECO:0000256" key="1">
    <source>
        <dbReference type="ARBA" id="ARBA00022801"/>
    </source>
</evidence>
<feature type="chain" id="PRO_5003979890" description="BD-FAE-like domain-containing protein" evidence="2">
    <location>
        <begin position="22"/>
        <end position="324"/>
    </location>
</feature>
<protein>
    <recommendedName>
        <fullName evidence="3">BD-FAE-like domain-containing protein</fullName>
    </recommendedName>
</protein>
<sequence>MAAAHRRWLAAVAAVATVALAAGCSTTESGTAEPPPTPIAAEEAPEAFAEVIASSNIDAKRYAYPVAQGHGDNDQNWVDLFLPKGDDLPDGSVPLVVLIHGGAWQSQIGADVFVTFARRLAERGLAVANVEYRRVGSGGGYPQTFADVAAAIDYLPEIGRDNPAIDLTDAVVVGHSAGGQLAMWAGTRHKLDDDEVGAKPKYRPTSVVSLAGPLDMRTAVSMGDQNIVRALGGTPDQVPQRYTSVDPIQNIDPDTPIIAMAGGNDHVVPAVVSRNYVDAVHRAGGAGTFVLLDGANHVSIVDPARPEFMRVIETVSRAAQRAHD</sequence>
<dbReference type="InterPro" id="IPR029058">
    <property type="entry name" value="AB_hydrolase_fold"/>
</dbReference>
<dbReference type="Pfam" id="PF20434">
    <property type="entry name" value="BD-FAE"/>
    <property type="match status" value="1"/>
</dbReference>
<name>L7LBT1_9ACTN</name>